<dbReference type="GO" id="GO:0005886">
    <property type="term" value="C:plasma membrane"/>
    <property type="evidence" value="ECO:0007669"/>
    <property type="project" value="UniProtKB-SubCell"/>
</dbReference>
<evidence type="ECO:0000256" key="2">
    <source>
        <dbReference type="ARBA" id="ARBA00022475"/>
    </source>
</evidence>
<dbReference type="PANTHER" id="PTHR47019">
    <property type="entry name" value="LIPID II FLIPPASE MURJ"/>
    <property type="match status" value="1"/>
</dbReference>
<protein>
    <submittedName>
        <fullName evidence="9">Lipid II flippase MurJ</fullName>
    </submittedName>
</protein>
<evidence type="ECO:0000313" key="10">
    <source>
        <dbReference type="Proteomes" id="UP000624041"/>
    </source>
</evidence>
<gene>
    <name evidence="9" type="ORF">GCM10007971_37280</name>
</gene>
<keyword evidence="4" id="KW-0133">Cell shape</keyword>
<sequence>MNNNAKILKQLNTMVILTLITQVFILIKNAIVASYFGISAELDAFNLANRITTFIYSFIGAGVSTVIIPYLREKVNKRGIDIFISVIYTAGFLLLLAIIIFRVDIILLAGGSKEESFLSIAANILIFTAITGFLESLIQLAKGILEFNEKFNIQKLIVLSSNVIIVIMLFIGRNNIYYYALIVLFAAIINLFFHIIFLKKSNFNYELNYDLKDQNFREMLRLFYPTMLSTGVYQLSLLIDTLIAARLPVGSISTLSYANAVISMINLLLLGNIISFVYPKLVKKNNNKDRQNSLISYILLVNVMMCLLIVLFYSSGREGIRVLFERGEFTSGDTEIVFIVALILTLSLPANAIRDLLYRYFYMNKDTITPFINSIMVSIVNIVISLFLAKYIGLYGIVIGTILASFYSLFFISFRFGRKFPVYFSKKILFIENSKVIIITILAVIAAMLFKNMVNITNPYAGLIVYSVYTIVVFIVLLKTFKSKIFKINL</sequence>
<dbReference type="GO" id="GO:0015648">
    <property type="term" value="F:lipid-linked peptidoglycan transporter activity"/>
    <property type="evidence" value="ECO:0007669"/>
    <property type="project" value="TreeGrafter"/>
</dbReference>
<keyword evidence="2" id="KW-1003">Cell membrane</keyword>
<evidence type="ECO:0000256" key="4">
    <source>
        <dbReference type="ARBA" id="ARBA00022960"/>
    </source>
</evidence>
<evidence type="ECO:0000256" key="5">
    <source>
        <dbReference type="ARBA" id="ARBA00022984"/>
    </source>
</evidence>
<dbReference type="AlphaFoldDB" id="A0A917Y568"/>
<comment type="subcellular location">
    <subcellularLocation>
        <location evidence="1">Cell membrane</location>
        <topology evidence="1">Multi-pass membrane protein</topology>
    </subcellularLocation>
</comment>
<name>A0A917Y568_9BACI</name>
<organism evidence="9 10">
    <name type="scientific">Oceanobacillus indicireducens</name>
    <dbReference type="NCBI Taxonomy" id="1004261"/>
    <lineage>
        <taxon>Bacteria</taxon>
        <taxon>Bacillati</taxon>
        <taxon>Bacillota</taxon>
        <taxon>Bacilli</taxon>
        <taxon>Bacillales</taxon>
        <taxon>Bacillaceae</taxon>
        <taxon>Oceanobacillus</taxon>
    </lineage>
</organism>
<feature type="transmembrane region" description="Helical" evidence="8">
    <location>
        <begin position="460"/>
        <end position="478"/>
    </location>
</feature>
<feature type="transmembrane region" description="Helical" evidence="8">
    <location>
        <begin position="51"/>
        <end position="71"/>
    </location>
</feature>
<feature type="transmembrane region" description="Helical" evidence="8">
    <location>
        <begin position="394"/>
        <end position="416"/>
    </location>
</feature>
<evidence type="ECO:0000256" key="6">
    <source>
        <dbReference type="ARBA" id="ARBA00022989"/>
    </source>
</evidence>
<feature type="transmembrane region" description="Helical" evidence="8">
    <location>
        <begin position="436"/>
        <end position="454"/>
    </location>
</feature>
<feature type="transmembrane region" description="Helical" evidence="8">
    <location>
        <begin position="83"/>
        <end position="108"/>
    </location>
</feature>
<feature type="transmembrane region" description="Helical" evidence="8">
    <location>
        <begin position="219"/>
        <end position="245"/>
    </location>
</feature>
<keyword evidence="5" id="KW-0573">Peptidoglycan synthesis</keyword>
<evidence type="ECO:0000256" key="3">
    <source>
        <dbReference type="ARBA" id="ARBA00022692"/>
    </source>
</evidence>
<dbReference type="EMBL" id="BMOS01000050">
    <property type="protein sequence ID" value="GGN66895.1"/>
    <property type="molecule type" value="Genomic_DNA"/>
</dbReference>
<dbReference type="GO" id="GO:0008360">
    <property type="term" value="P:regulation of cell shape"/>
    <property type="evidence" value="ECO:0007669"/>
    <property type="project" value="UniProtKB-KW"/>
</dbReference>
<reference evidence="9" key="2">
    <citation type="submission" date="2020-09" db="EMBL/GenBank/DDBJ databases">
        <authorList>
            <person name="Sun Q."/>
            <person name="Ohkuma M."/>
        </authorList>
    </citation>
    <scope>NUCLEOTIDE SEQUENCE</scope>
    <source>
        <strain evidence="9">JCM 17251</strain>
    </source>
</reference>
<evidence type="ECO:0000256" key="8">
    <source>
        <dbReference type="SAM" id="Phobius"/>
    </source>
</evidence>
<feature type="transmembrane region" description="Helical" evidence="8">
    <location>
        <begin position="12"/>
        <end position="31"/>
    </location>
</feature>
<dbReference type="Proteomes" id="UP000624041">
    <property type="component" value="Unassembled WGS sequence"/>
</dbReference>
<dbReference type="InterPro" id="IPR004268">
    <property type="entry name" value="MurJ"/>
</dbReference>
<feature type="transmembrane region" description="Helical" evidence="8">
    <location>
        <begin position="120"/>
        <end position="141"/>
    </location>
</feature>
<reference evidence="9" key="1">
    <citation type="journal article" date="2014" name="Int. J. Syst. Evol. Microbiol.">
        <title>Complete genome sequence of Corynebacterium casei LMG S-19264T (=DSM 44701T), isolated from a smear-ripened cheese.</title>
        <authorList>
            <consortium name="US DOE Joint Genome Institute (JGI-PGF)"/>
            <person name="Walter F."/>
            <person name="Albersmeier A."/>
            <person name="Kalinowski J."/>
            <person name="Ruckert C."/>
        </authorList>
    </citation>
    <scope>NUCLEOTIDE SEQUENCE</scope>
    <source>
        <strain evidence="9">JCM 17251</strain>
    </source>
</reference>
<keyword evidence="7 8" id="KW-0472">Membrane</keyword>
<feature type="transmembrane region" description="Helical" evidence="8">
    <location>
        <begin position="177"/>
        <end position="198"/>
    </location>
</feature>
<keyword evidence="3 8" id="KW-0812">Transmembrane</keyword>
<feature type="transmembrane region" description="Helical" evidence="8">
    <location>
        <begin position="369"/>
        <end position="388"/>
    </location>
</feature>
<keyword evidence="10" id="KW-1185">Reference proteome</keyword>
<comment type="caution">
    <text evidence="9">The sequence shown here is derived from an EMBL/GenBank/DDBJ whole genome shotgun (WGS) entry which is preliminary data.</text>
</comment>
<evidence type="ECO:0000256" key="7">
    <source>
        <dbReference type="ARBA" id="ARBA00023136"/>
    </source>
</evidence>
<dbReference type="InterPro" id="IPR051050">
    <property type="entry name" value="Lipid_II_flippase_MurJ/MviN"/>
</dbReference>
<keyword evidence="6 8" id="KW-1133">Transmembrane helix</keyword>
<feature type="transmembrane region" description="Helical" evidence="8">
    <location>
        <begin position="336"/>
        <end position="357"/>
    </location>
</feature>
<dbReference type="GO" id="GO:0034204">
    <property type="term" value="P:lipid translocation"/>
    <property type="evidence" value="ECO:0007669"/>
    <property type="project" value="TreeGrafter"/>
</dbReference>
<proteinExistence type="predicted"/>
<feature type="transmembrane region" description="Helical" evidence="8">
    <location>
        <begin position="257"/>
        <end position="282"/>
    </location>
</feature>
<dbReference type="GO" id="GO:0009252">
    <property type="term" value="P:peptidoglycan biosynthetic process"/>
    <property type="evidence" value="ECO:0007669"/>
    <property type="project" value="UniProtKB-KW"/>
</dbReference>
<accession>A0A917Y568</accession>
<evidence type="ECO:0000313" key="9">
    <source>
        <dbReference type="EMBL" id="GGN66895.1"/>
    </source>
</evidence>
<evidence type="ECO:0000256" key="1">
    <source>
        <dbReference type="ARBA" id="ARBA00004651"/>
    </source>
</evidence>
<dbReference type="PANTHER" id="PTHR47019:SF1">
    <property type="entry name" value="LIPID II FLIPPASE MURJ"/>
    <property type="match status" value="1"/>
</dbReference>
<dbReference type="RefSeq" id="WP_188859627.1">
    <property type="nucleotide sequence ID" value="NZ_BMOS01000050.1"/>
</dbReference>
<feature type="transmembrane region" description="Helical" evidence="8">
    <location>
        <begin position="153"/>
        <end position="171"/>
    </location>
</feature>
<dbReference type="Pfam" id="PF03023">
    <property type="entry name" value="MurJ"/>
    <property type="match status" value="1"/>
</dbReference>
<feature type="transmembrane region" description="Helical" evidence="8">
    <location>
        <begin position="294"/>
        <end position="316"/>
    </location>
</feature>